<evidence type="ECO:0000313" key="2">
    <source>
        <dbReference type="EMBL" id="EUC54875.1"/>
    </source>
</evidence>
<gene>
    <name evidence="2" type="ORF">RSOL_075950</name>
</gene>
<evidence type="ECO:0000259" key="1">
    <source>
        <dbReference type="PROSITE" id="PS50181"/>
    </source>
</evidence>
<protein>
    <recommendedName>
        <fullName evidence="1">F-box domain-containing protein</fullName>
    </recommendedName>
</protein>
<dbReference type="Pfam" id="PF00646">
    <property type="entry name" value="F-box"/>
    <property type="match status" value="1"/>
</dbReference>
<proteinExistence type="predicted"/>
<reference evidence="3" key="1">
    <citation type="journal article" date="2014" name="Genome Announc.">
        <title>Draft genome sequence of the plant-pathogenic soil fungus Rhizoctonia solani anastomosis group 3 strain Rhs1AP.</title>
        <authorList>
            <person name="Cubeta M.A."/>
            <person name="Thomas E."/>
            <person name="Dean R.A."/>
            <person name="Jabaji S."/>
            <person name="Neate S.M."/>
            <person name="Tavantzis S."/>
            <person name="Toda T."/>
            <person name="Vilgalys R."/>
            <person name="Bharathan N."/>
            <person name="Fedorova-Abrams N."/>
            <person name="Pakala S.B."/>
            <person name="Pakala S.M."/>
            <person name="Zafar N."/>
            <person name="Joardar V."/>
            <person name="Losada L."/>
            <person name="Nierman W.C."/>
        </authorList>
    </citation>
    <scope>NUCLEOTIDE SEQUENCE [LARGE SCALE GENOMIC DNA]</scope>
    <source>
        <strain evidence="3">AG-3</strain>
    </source>
</reference>
<evidence type="ECO:0000313" key="3">
    <source>
        <dbReference type="Proteomes" id="UP000030108"/>
    </source>
</evidence>
<accession>X8IYP0</accession>
<dbReference type="Proteomes" id="UP000030108">
    <property type="component" value="Unassembled WGS sequence"/>
</dbReference>
<dbReference type="SUPFAM" id="SSF81383">
    <property type="entry name" value="F-box domain"/>
    <property type="match status" value="1"/>
</dbReference>
<dbReference type="InterPro" id="IPR036047">
    <property type="entry name" value="F-box-like_dom_sf"/>
</dbReference>
<dbReference type="PROSITE" id="PS50181">
    <property type="entry name" value="FBOX"/>
    <property type="match status" value="1"/>
</dbReference>
<sequence>MKRDQSTMPSSPPRKVARYELPAQFNAHSNSPHLAKGFTDLPFDILVEIATRLRPLEMIQLSRVSKELRGLLMHRSVAHIWRTALSNAGALPPDSTNISELLLAFLIFSGECTSCGGYTELPIDFVLQVRLCSPCRGTQYYLIKSNEVDHSELLFVSDSNVARFFPIYVCLRTDYLKIKAKHEALQAIGDVQALKRWTEERREIVQARYRNALSLSQWFNTWKEGTYTSSWQKKLARQAKLDKVVSELQNRLKPICYTQRKLNGEESASAAAPIDSNVNPSRLKVIDVSLPSDDAVFPSFPCTEDILSKSFALRETMRSFFPEETFELQLITKNKYIFGHIQETAHAWRTELEDILASLVPEDIQPVELENMDYELVLGTGQESKPLSSLPLKYPKLLRADVIFGLNVPDIQYRSQDSQLLFYPDDFCGQFKLKDEAKLVYDFEAAKIANALLRALGSPDLSYQALSTRSKLFRCGRCYDQPVLDSWKAMLQHYRHESYRYKLATGRRSDVNTSIPYIFVHDPDSLYPDKPLVQLVDCDNRTSHVGPGIGHSHHRFYCLLCVNINILDNKFLGEGYIRYHVQNVHLVDECLEGVHYTLCSSLSLIPWLRS</sequence>
<name>X8IYP0_9AGAM</name>
<comment type="caution">
    <text evidence="2">The sequence shown here is derived from an EMBL/GenBank/DDBJ whole genome shotgun (WGS) entry which is preliminary data.</text>
</comment>
<organism evidence="2 3">
    <name type="scientific">Rhizoctonia solani AG-3 Rhs1AP</name>
    <dbReference type="NCBI Taxonomy" id="1086054"/>
    <lineage>
        <taxon>Eukaryota</taxon>
        <taxon>Fungi</taxon>
        <taxon>Dikarya</taxon>
        <taxon>Basidiomycota</taxon>
        <taxon>Agaricomycotina</taxon>
        <taxon>Agaricomycetes</taxon>
        <taxon>Cantharellales</taxon>
        <taxon>Ceratobasidiaceae</taxon>
        <taxon>Rhizoctonia</taxon>
    </lineage>
</organism>
<dbReference type="OrthoDB" id="2322499at2759"/>
<dbReference type="EMBL" id="JATN01000322">
    <property type="protein sequence ID" value="EUC54875.1"/>
    <property type="molecule type" value="Genomic_DNA"/>
</dbReference>
<feature type="domain" description="F-box" evidence="1">
    <location>
        <begin position="35"/>
        <end position="84"/>
    </location>
</feature>
<dbReference type="InterPro" id="IPR001810">
    <property type="entry name" value="F-box_dom"/>
</dbReference>
<dbReference type="AlphaFoldDB" id="X8IYP0"/>